<name>A0A7W9SHD6_9FIRM</name>
<dbReference type="PANTHER" id="PTHR30036:SF7">
    <property type="entry name" value="ABC TRANSPORTER PERIPLASMIC-BINDING PROTEIN YPHF"/>
    <property type="match status" value="1"/>
</dbReference>
<dbReference type="InterPro" id="IPR050555">
    <property type="entry name" value="Bact_Solute-Bind_Prot2"/>
</dbReference>
<sequence>MKENSIFTTGLFVVALLLLFLSVGRLLGENDPERFKVSVVVDHSNSDVWSGFKMGLTAAGRAYNMEYNFVSTDRLVSIQQENISMQREIQSGADGIIAELRATEGTGLLLNALGKNAEIMLVDSQKETTEPGLNISSVNVEEEALGKALAEQVLHSTLHKEKKRIGILAGNQNKGNMQRRLHSLLSVLEAGGQEIAWVLPDRGKIQEDMVKANHKRSVDLIVALENDSLEMASRYLKDTGRRYVELYGVGNSREVVYALDTGVIRCLAVIDQYTMAYYAMEDLWYKLSKKRNTIEDRVVNFYMVTGENMYNEEIERILFPTGD</sequence>
<evidence type="ECO:0000259" key="3">
    <source>
        <dbReference type="Pfam" id="PF13407"/>
    </source>
</evidence>
<dbReference type="SUPFAM" id="SSF53822">
    <property type="entry name" value="Periplasmic binding protein-like I"/>
    <property type="match status" value="1"/>
</dbReference>
<accession>A0A7W9SHD6</accession>
<dbReference type="GO" id="GO:0030246">
    <property type="term" value="F:carbohydrate binding"/>
    <property type="evidence" value="ECO:0007669"/>
    <property type="project" value="TreeGrafter"/>
</dbReference>
<dbReference type="GO" id="GO:0030288">
    <property type="term" value="C:outer membrane-bounded periplasmic space"/>
    <property type="evidence" value="ECO:0007669"/>
    <property type="project" value="TreeGrafter"/>
</dbReference>
<dbReference type="PANTHER" id="PTHR30036">
    <property type="entry name" value="D-XYLOSE-BINDING PERIPLASMIC PROTEIN"/>
    <property type="match status" value="1"/>
</dbReference>
<feature type="domain" description="Periplasmic binding protein" evidence="3">
    <location>
        <begin position="38"/>
        <end position="290"/>
    </location>
</feature>
<comment type="similarity">
    <text evidence="2">Belongs to the bacterial solute-binding protein 2 family.</text>
</comment>
<gene>
    <name evidence="4" type="ORF">HNQ46_002170</name>
</gene>
<dbReference type="Proteomes" id="UP000522163">
    <property type="component" value="Unassembled WGS sequence"/>
</dbReference>
<comment type="caution">
    <text evidence="4">The sequence shown here is derived from an EMBL/GenBank/DDBJ whole genome shotgun (WGS) entry which is preliminary data.</text>
</comment>
<dbReference type="Pfam" id="PF13407">
    <property type="entry name" value="Peripla_BP_4"/>
    <property type="match status" value="1"/>
</dbReference>
<organism evidence="4 5">
    <name type="scientific">Oribacterium sinus</name>
    <dbReference type="NCBI Taxonomy" id="237576"/>
    <lineage>
        <taxon>Bacteria</taxon>
        <taxon>Bacillati</taxon>
        <taxon>Bacillota</taxon>
        <taxon>Clostridia</taxon>
        <taxon>Lachnospirales</taxon>
        <taxon>Lachnospiraceae</taxon>
        <taxon>Oribacterium</taxon>
    </lineage>
</organism>
<dbReference type="InterPro" id="IPR028082">
    <property type="entry name" value="Peripla_BP_I"/>
</dbReference>
<comment type="subcellular location">
    <subcellularLocation>
        <location evidence="1">Cell envelope</location>
    </subcellularLocation>
</comment>
<dbReference type="Gene3D" id="3.40.50.2300">
    <property type="match status" value="2"/>
</dbReference>
<dbReference type="EMBL" id="JACHHH010000012">
    <property type="protein sequence ID" value="MBB6042174.1"/>
    <property type="molecule type" value="Genomic_DNA"/>
</dbReference>
<dbReference type="RefSeq" id="WP_183684668.1">
    <property type="nucleotide sequence ID" value="NZ_JACHHH010000012.1"/>
</dbReference>
<reference evidence="4 5" key="1">
    <citation type="submission" date="2020-08" db="EMBL/GenBank/DDBJ databases">
        <title>Genomic Encyclopedia of Type Strains, Phase IV (KMG-IV): sequencing the most valuable type-strain genomes for metagenomic binning, comparative biology and taxonomic classification.</title>
        <authorList>
            <person name="Goeker M."/>
        </authorList>
    </citation>
    <scope>NUCLEOTIDE SEQUENCE [LARGE SCALE GENOMIC DNA]</scope>
    <source>
        <strain evidence="4 5">DSM 17245</strain>
    </source>
</reference>
<dbReference type="GeneID" id="85015684"/>
<evidence type="ECO:0000313" key="5">
    <source>
        <dbReference type="Proteomes" id="UP000522163"/>
    </source>
</evidence>
<protein>
    <submittedName>
        <fullName evidence="4">Ribose transport system substrate-binding protein</fullName>
    </submittedName>
</protein>
<evidence type="ECO:0000256" key="2">
    <source>
        <dbReference type="ARBA" id="ARBA00007639"/>
    </source>
</evidence>
<evidence type="ECO:0000256" key="1">
    <source>
        <dbReference type="ARBA" id="ARBA00004196"/>
    </source>
</evidence>
<proteinExistence type="inferred from homology"/>
<dbReference type="InterPro" id="IPR025997">
    <property type="entry name" value="SBP_2_dom"/>
</dbReference>
<dbReference type="AlphaFoldDB" id="A0A7W9SHD6"/>
<evidence type="ECO:0000313" key="4">
    <source>
        <dbReference type="EMBL" id="MBB6042174.1"/>
    </source>
</evidence>